<dbReference type="InterPro" id="IPR011579">
    <property type="entry name" value="ATPase_dom"/>
</dbReference>
<dbReference type="Gene3D" id="1.10.10.10">
    <property type="entry name" value="Winged helix-like DNA-binding domain superfamily/Winged helix DNA-binding domain"/>
    <property type="match status" value="1"/>
</dbReference>
<evidence type="ECO:0000313" key="2">
    <source>
        <dbReference type="EMBL" id="MBK3332637.1"/>
    </source>
</evidence>
<dbReference type="InterPro" id="IPR036388">
    <property type="entry name" value="WH-like_DNA-bd_sf"/>
</dbReference>
<organism evidence="2 3">
    <name type="scientific">Persephonella atlantica</name>
    <dbReference type="NCBI Taxonomy" id="2699429"/>
    <lineage>
        <taxon>Bacteria</taxon>
        <taxon>Pseudomonadati</taxon>
        <taxon>Aquificota</taxon>
        <taxon>Aquificia</taxon>
        <taxon>Aquificales</taxon>
        <taxon>Hydrogenothermaceae</taxon>
        <taxon>Persephonella</taxon>
    </lineage>
</organism>
<protein>
    <submittedName>
        <fullName evidence="2">ATP-binding protein</fullName>
    </submittedName>
</protein>
<dbReference type="SUPFAM" id="SSF52540">
    <property type="entry name" value="P-loop containing nucleoside triphosphate hydrolases"/>
    <property type="match status" value="1"/>
</dbReference>
<evidence type="ECO:0000313" key="3">
    <source>
        <dbReference type="Proteomes" id="UP000772812"/>
    </source>
</evidence>
<keyword evidence="2" id="KW-0067">ATP-binding</keyword>
<dbReference type="PANTHER" id="PTHR34301:SF8">
    <property type="entry name" value="ATPASE DOMAIN-CONTAINING PROTEIN"/>
    <property type="match status" value="1"/>
</dbReference>
<sequence>MKNPFTLGLVSEDKFCNRRKEIKELKNYIKNSQNVVIYSPRRFGKTSLIKKVLKELKKENKNILPVYVDLFPVSSYRDLADLLSRAIISEVGKEINKSFIKKVKTLFKSVVPTFTIKPDGSFSISVSFSQNLETEIDTVLSDILQGFNSYINKNKLSAVLVLDEFQEITTLKESHKIEGIFRTNIQSHHNISYIFIGSRRRILLDMFTDKNRPFYKSSFLYELKKIPKEEFTVCIIKNFEKTKKECSPALAEKIYNLVEGYPYYVQKLSSVVWDLTNKRVSEKIISESINILINSEKADFENIWINLNNAEKAVLKTIAQHPNLQIYSKEFTKNSGLSIGGIQKAVKSLLTKDLIETKDKNYQITDPLMRLWLLKEFAG</sequence>
<reference evidence="2 3" key="1">
    <citation type="journal article" date="2021" name="Syst. Appl. Microbiol.">
        <title>Persephonella atlantica sp. nov.: How to adapt to physico-chemical gradients in high temperature hydrothermal habitats.</title>
        <authorList>
            <person name="Francois D.X."/>
            <person name="Godfroy A."/>
            <person name="Mathien C."/>
            <person name="Aube J."/>
            <person name="Cathalot C."/>
            <person name="Lesongeur F."/>
            <person name="L'Haridon S."/>
            <person name="Philippon X."/>
            <person name="Roussel E.G."/>
        </authorList>
    </citation>
    <scope>NUCLEOTIDE SEQUENCE [LARGE SCALE GENOMIC DNA]</scope>
    <source>
        <strain evidence="2 3">MO1340</strain>
    </source>
</reference>
<comment type="caution">
    <text evidence="2">The sequence shown here is derived from an EMBL/GenBank/DDBJ whole genome shotgun (WGS) entry which is preliminary data.</text>
</comment>
<feature type="domain" description="ATPase" evidence="1">
    <location>
        <begin position="15"/>
        <end position="268"/>
    </location>
</feature>
<name>A0ABS1GIR3_9AQUI</name>
<gene>
    <name evidence="2" type="ORF">GWK41_06115</name>
</gene>
<keyword evidence="3" id="KW-1185">Reference proteome</keyword>
<keyword evidence="2" id="KW-0547">Nucleotide-binding</keyword>
<dbReference type="PANTHER" id="PTHR34301">
    <property type="entry name" value="DNA-BINDING PROTEIN-RELATED"/>
    <property type="match status" value="1"/>
</dbReference>
<dbReference type="Gene3D" id="3.40.50.300">
    <property type="entry name" value="P-loop containing nucleotide triphosphate hydrolases"/>
    <property type="match status" value="1"/>
</dbReference>
<dbReference type="GO" id="GO:0005524">
    <property type="term" value="F:ATP binding"/>
    <property type="evidence" value="ECO:0007669"/>
    <property type="project" value="UniProtKB-KW"/>
</dbReference>
<accession>A0ABS1GIR3</accession>
<dbReference type="InterPro" id="IPR036390">
    <property type="entry name" value="WH_DNA-bd_sf"/>
</dbReference>
<dbReference type="RefSeq" id="WP_200674057.1">
    <property type="nucleotide sequence ID" value="NZ_JAACYA010000002.1"/>
</dbReference>
<evidence type="ECO:0000259" key="1">
    <source>
        <dbReference type="Pfam" id="PF01637"/>
    </source>
</evidence>
<dbReference type="Pfam" id="PF01637">
    <property type="entry name" value="ATPase_2"/>
    <property type="match status" value="1"/>
</dbReference>
<dbReference type="Proteomes" id="UP000772812">
    <property type="component" value="Unassembled WGS sequence"/>
</dbReference>
<proteinExistence type="predicted"/>
<dbReference type="SUPFAM" id="SSF46785">
    <property type="entry name" value="Winged helix' DNA-binding domain"/>
    <property type="match status" value="1"/>
</dbReference>
<dbReference type="EMBL" id="JAACYA010000002">
    <property type="protein sequence ID" value="MBK3332637.1"/>
    <property type="molecule type" value="Genomic_DNA"/>
</dbReference>
<dbReference type="InterPro" id="IPR027417">
    <property type="entry name" value="P-loop_NTPase"/>
</dbReference>